<evidence type="ECO:0000313" key="4">
    <source>
        <dbReference type="EMBL" id="KAA0924278.1"/>
    </source>
</evidence>
<protein>
    <recommendedName>
        <fullName evidence="6">Recombinase family protein</fullName>
    </recommendedName>
</protein>
<evidence type="ECO:0000259" key="3">
    <source>
        <dbReference type="PROSITE" id="PS51737"/>
    </source>
</evidence>
<dbReference type="PANTHER" id="PTHR30461:SF23">
    <property type="entry name" value="DNA RECOMBINASE-RELATED"/>
    <property type="match status" value="1"/>
</dbReference>
<sequence length="500" mass="56563">MKATTRARRVGIYLRISDDREGAGLGVDRQLKDCKPLAKQLGWNVVEIYDDNDMSATDRRKKRKGYHRMLADIQSGHIDAVIAWHPDRLYRQPRELEDLMDLLDDPELNVELRTARTGTIDLSTPDGRMLARIQVAVAKREVEHRRERILSKVQELVEAGAIHNSGHRAFGYDRHFDGTGPRRKITHETVNEREAAYIKDWADRALEGATLYSLVVEANDSGILTTTGGPWSYQGMRTLLRSGRVAGLKEHRGEIKGPAVWPAIIPVEKHKALRALLDTKTEEYRAEHGERKTTARKYPLSGLPRCTCKVPHTVGVPCTCKEEGKRHHRMKTSPRGDRPTGVYTCARDGGGCGARTIDIPHFEKAMEQLLFAQLEEVEAAVAEDPDDPRPALEEKLGKLERRKAELEVELDEGDRSVREITDALTRVKGRIATVQGELAEQSVKANVLDINVEDLRKAWEDYSVARKQAVYRGLIEEIIIHPATRPFNVFNPARIEIKWK</sequence>
<dbReference type="SMART" id="SM00857">
    <property type="entry name" value="Resolvase"/>
    <property type="match status" value="1"/>
</dbReference>
<dbReference type="SUPFAM" id="SSF53041">
    <property type="entry name" value="Resolvase-like"/>
    <property type="match status" value="1"/>
</dbReference>
<keyword evidence="5" id="KW-1185">Reference proteome</keyword>
<dbReference type="Proteomes" id="UP000324965">
    <property type="component" value="Unassembled WGS sequence"/>
</dbReference>
<reference evidence="4 5" key="1">
    <citation type="submission" date="2019-05" db="EMBL/GenBank/DDBJ databases">
        <authorList>
            <person name="Hariharan J."/>
            <person name="Choudoir M.J."/>
            <person name="Diebold P."/>
            <person name="Panke-Buisse K."/>
            <person name="Buckley D.H."/>
        </authorList>
    </citation>
    <scope>NUCLEOTIDE SEQUENCE [LARGE SCALE GENOMIC DNA]</scope>
    <source>
        <strain evidence="4 5">SUN51</strain>
    </source>
</reference>
<dbReference type="RefSeq" id="WP_149515104.1">
    <property type="nucleotide sequence ID" value="NZ_VDFC01000065.1"/>
</dbReference>
<feature type="domain" description="Resolvase/invertase-type recombinase catalytic" evidence="2">
    <location>
        <begin position="9"/>
        <end position="160"/>
    </location>
</feature>
<dbReference type="InterPro" id="IPR006119">
    <property type="entry name" value="Resolv_N"/>
</dbReference>
<dbReference type="GO" id="GO:0003677">
    <property type="term" value="F:DNA binding"/>
    <property type="evidence" value="ECO:0007669"/>
    <property type="project" value="InterPro"/>
</dbReference>
<dbReference type="Pfam" id="PF07508">
    <property type="entry name" value="Recombinase"/>
    <property type="match status" value="1"/>
</dbReference>
<dbReference type="PANTHER" id="PTHR30461">
    <property type="entry name" value="DNA-INVERTASE FROM LAMBDOID PROPHAGE"/>
    <property type="match status" value="1"/>
</dbReference>
<keyword evidence="1" id="KW-0175">Coiled coil</keyword>
<dbReference type="InterPro" id="IPR011109">
    <property type="entry name" value="DNA_bind_recombinase_dom"/>
</dbReference>
<name>A0A5B0A2Y3_9ACTN</name>
<dbReference type="InterPro" id="IPR038109">
    <property type="entry name" value="DNA_bind_recomb_sf"/>
</dbReference>
<dbReference type="Gene3D" id="3.40.50.1390">
    <property type="entry name" value="Resolvase, N-terminal catalytic domain"/>
    <property type="match status" value="1"/>
</dbReference>
<evidence type="ECO:0000259" key="2">
    <source>
        <dbReference type="PROSITE" id="PS51736"/>
    </source>
</evidence>
<gene>
    <name evidence="4" type="ORF">FGF04_33190</name>
</gene>
<comment type="caution">
    <text evidence="4">The sequence shown here is derived from an EMBL/GenBank/DDBJ whole genome shotgun (WGS) entry which is preliminary data.</text>
</comment>
<dbReference type="GO" id="GO:0000150">
    <property type="term" value="F:DNA strand exchange activity"/>
    <property type="evidence" value="ECO:0007669"/>
    <property type="project" value="InterPro"/>
</dbReference>
<dbReference type="CDD" id="cd00338">
    <property type="entry name" value="Ser_Recombinase"/>
    <property type="match status" value="1"/>
</dbReference>
<dbReference type="PROSITE" id="PS51736">
    <property type="entry name" value="RECOMBINASES_3"/>
    <property type="match status" value="1"/>
</dbReference>
<dbReference type="AlphaFoldDB" id="A0A5B0A2Y3"/>
<dbReference type="OrthoDB" id="4500247at2"/>
<accession>A0A5B0A2Y3</accession>
<evidence type="ECO:0000313" key="5">
    <source>
        <dbReference type="Proteomes" id="UP000324965"/>
    </source>
</evidence>
<dbReference type="Gene3D" id="3.90.1750.20">
    <property type="entry name" value="Putative Large Serine Recombinase, Chain B, Domain 2"/>
    <property type="match status" value="1"/>
</dbReference>
<organism evidence="4 5">
    <name type="scientific">Streptomyces apricus</name>
    <dbReference type="NCBI Taxonomy" id="1828112"/>
    <lineage>
        <taxon>Bacteria</taxon>
        <taxon>Bacillati</taxon>
        <taxon>Actinomycetota</taxon>
        <taxon>Actinomycetes</taxon>
        <taxon>Kitasatosporales</taxon>
        <taxon>Streptomycetaceae</taxon>
        <taxon>Streptomyces</taxon>
    </lineage>
</organism>
<dbReference type="Pfam" id="PF00239">
    <property type="entry name" value="Resolvase"/>
    <property type="match status" value="1"/>
</dbReference>
<dbReference type="InterPro" id="IPR050639">
    <property type="entry name" value="SSR_resolvase"/>
</dbReference>
<feature type="coiled-coil region" evidence="1">
    <location>
        <begin position="389"/>
        <end position="416"/>
    </location>
</feature>
<evidence type="ECO:0000256" key="1">
    <source>
        <dbReference type="SAM" id="Coils"/>
    </source>
</evidence>
<dbReference type="EMBL" id="VDFC01000065">
    <property type="protein sequence ID" value="KAA0924278.1"/>
    <property type="molecule type" value="Genomic_DNA"/>
</dbReference>
<feature type="domain" description="Recombinase" evidence="3">
    <location>
        <begin position="169"/>
        <end position="283"/>
    </location>
</feature>
<dbReference type="InterPro" id="IPR036162">
    <property type="entry name" value="Resolvase-like_N_sf"/>
</dbReference>
<evidence type="ECO:0008006" key="6">
    <source>
        <dbReference type="Google" id="ProtNLM"/>
    </source>
</evidence>
<dbReference type="PROSITE" id="PS51737">
    <property type="entry name" value="RECOMBINASE_DNA_BIND"/>
    <property type="match status" value="1"/>
</dbReference>
<proteinExistence type="predicted"/>